<dbReference type="AlphaFoldDB" id="A0AA88DUC2"/>
<gene>
    <name evidence="2" type="ORF">TIFTF001_030926</name>
</gene>
<keyword evidence="3" id="KW-1185">Reference proteome</keyword>
<reference evidence="2" key="1">
    <citation type="submission" date="2023-07" db="EMBL/GenBank/DDBJ databases">
        <title>draft genome sequence of fig (Ficus carica).</title>
        <authorList>
            <person name="Takahashi T."/>
            <person name="Nishimura K."/>
        </authorList>
    </citation>
    <scope>NUCLEOTIDE SEQUENCE</scope>
</reference>
<accession>A0AA88DUC2</accession>
<sequence length="202" mass="22375">MLLHYAFRSHQLLLHLLKELDDYVVFGVHCLPSNHAIKLCRPSPSNCICNKGKQLIVDACLEFNSIPLSSIHLCIQFPGFRAPNLVQVVSMLATKNCPTPTFPPAMFQTKQMSRENSSSAQKTRTWLSKKLSSSQDSTQKRQLAPTTERKLKQFGTSMLWSGATCRECTELDEATPGVVIGAEVDGLGVELLDVGHQVTPLH</sequence>
<evidence type="ECO:0000313" key="2">
    <source>
        <dbReference type="EMBL" id="GMN61841.1"/>
    </source>
</evidence>
<name>A0AA88DUC2_FICCA</name>
<evidence type="ECO:0000256" key="1">
    <source>
        <dbReference type="SAM" id="MobiDB-lite"/>
    </source>
</evidence>
<dbReference type="Proteomes" id="UP001187192">
    <property type="component" value="Unassembled WGS sequence"/>
</dbReference>
<protein>
    <submittedName>
        <fullName evidence="2">Uncharacterized protein</fullName>
    </submittedName>
</protein>
<dbReference type="EMBL" id="BTGU01000118">
    <property type="protein sequence ID" value="GMN61841.1"/>
    <property type="molecule type" value="Genomic_DNA"/>
</dbReference>
<proteinExistence type="predicted"/>
<organism evidence="2 3">
    <name type="scientific">Ficus carica</name>
    <name type="common">Common fig</name>
    <dbReference type="NCBI Taxonomy" id="3494"/>
    <lineage>
        <taxon>Eukaryota</taxon>
        <taxon>Viridiplantae</taxon>
        <taxon>Streptophyta</taxon>
        <taxon>Embryophyta</taxon>
        <taxon>Tracheophyta</taxon>
        <taxon>Spermatophyta</taxon>
        <taxon>Magnoliopsida</taxon>
        <taxon>eudicotyledons</taxon>
        <taxon>Gunneridae</taxon>
        <taxon>Pentapetalae</taxon>
        <taxon>rosids</taxon>
        <taxon>fabids</taxon>
        <taxon>Rosales</taxon>
        <taxon>Moraceae</taxon>
        <taxon>Ficeae</taxon>
        <taxon>Ficus</taxon>
    </lineage>
</organism>
<comment type="caution">
    <text evidence="2">The sequence shown here is derived from an EMBL/GenBank/DDBJ whole genome shotgun (WGS) entry which is preliminary data.</text>
</comment>
<evidence type="ECO:0000313" key="3">
    <source>
        <dbReference type="Proteomes" id="UP001187192"/>
    </source>
</evidence>
<feature type="compositionally biased region" description="Polar residues" evidence="1">
    <location>
        <begin position="110"/>
        <end position="145"/>
    </location>
</feature>
<feature type="region of interest" description="Disordered" evidence="1">
    <location>
        <begin position="110"/>
        <end position="147"/>
    </location>
</feature>